<reference evidence="7 8" key="1">
    <citation type="submission" date="2018-10" db="EMBL/GenBank/DDBJ databases">
        <title>Marmoricola sp. 4Q3S-7 whole genome shotgun sequence.</title>
        <authorList>
            <person name="Li F."/>
        </authorList>
    </citation>
    <scope>NUCLEOTIDE SEQUENCE [LARGE SCALE GENOMIC DNA]</scope>
    <source>
        <strain evidence="7 8">4Q3S-7</strain>
    </source>
</reference>
<dbReference type="OrthoDB" id="9782387at2"/>
<dbReference type="InterPro" id="IPR023867">
    <property type="entry name" value="Sulphatase_maturase_rSAM"/>
</dbReference>
<dbReference type="InterPro" id="IPR024023">
    <property type="entry name" value="rSAM_paired_HxsB"/>
</dbReference>
<evidence type="ECO:0000256" key="1">
    <source>
        <dbReference type="ARBA" id="ARBA00022691"/>
    </source>
</evidence>
<evidence type="ECO:0000256" key="4">
    <source>
        <dbReference type="ARBA" id="ARBA00023014"/>
    </source>
</evidence>
<dbReference type="Proteomes" id="UP000281708">
    <property type="component" value="Unassembled WGS sequence"/>
</dbReference>
<dbReference type="SUPFAM" id="SSF102114">
    <property type="entry name" value="Radical SAM enzymes"/>
    <property type="match status" value="1"/>
</dbReference>
<dbReference type="NCBIfam" id="TIGR03978">
    <property type="entry name" value="rSAM_paired_1"/>
    <property type="match status" value="1"/>
</dbReference>
<dbReference type="InterPro" id="IPR007197">
    <property type="entry name" value="rSAM"/>
</dbReference>
<dbReference type="InterPro" id="IPR013785">
    <property type="entry name" value="Aldolase_TIM"/>
</dbReference>
<dbReference type="SFLD" id="SFLDG01384">
    <property type="entry name" value="thioether_bond_formation_requi"/>
    <property type="match status" value="1"/>
</dbReference>
<dbReference type="SFLD" id="SFLDS00029">
    <property type="entry name" value="Radical_SAM"/>
    <property type="match status" value="1"/>
</dbReference>
<keyword evidence="3" id="KW-0408">Iron</keyword>
<dbReference type="GO" id="GO:0051536">
    <property type="term" value="F:iron-sulfur cluster binding"/>
    <property type="evidence" value="ECO:0007669"/>
    <property type="project" value="UniProtKB-KW"/>
</dbReference>
<organism evidence="7 8">
    <name type="scientific">Nocardioides mangrovicus</name>
    <dbReference type="NCBI Taxonomy" id="2478913"/>
    <lineage>
        <taxon>Bacteria</taxon>
        <taxon>Bacillati</taxon>
        <taxon>Actinomycetota</taxon>
        <taxon>Actinomycetes</taxon>
        <taxon>Propionibacteriales</taxon>
        <taxon>Nocardioidaceae</taxon>
        <taxon>Nocardioides</taxon>
    </lineage>
</organism>
<evidence type="ECO:0000313" key="7">
    <source>
        <dbReference type="EMBL" id="RLV50279.1"/>
    </source>
</evidence>
<comment type="caution">
    <text evidence="7">The sequence shown here is derived from an EMBL/GenBank/DDBJ whole genome shotgun (WGS) entry which is preliminary data.</text>
</comment>
<keyword evidence="1" id="KW-0949">S-adenosyl-L-methionine</keyword>
<evidence type="ECO:0000313" key="8">
    <source>
        <dbReference type="Proteomes" id="UP000281708"/>
    </source>
</evidence>
<keyword evidence="8" id="KW-1185">Reference proteome</keyword>
<dbReference type="SFLD" id="SFLDG01386">
    <property type="entry name" value="main_SPASM_domain-containing"/>
    <property type="match status" value="1"/>
</dbReference>
<accession>A0A3L8P6M8</accession>
<dbReference type="Pfam" id="PF04055">
    <property type="entry name" value="Radical_SAM"/>
    <property type="match status" value="1"/>
</dbReference>
<dbReference type="AlphaFoldDB" id="A0A3L8P6M8"/>
<dbReference type="Gene3D" id="3.20.20.70">
    <property type="entry name" value="Aldolase class I"/>
    <property type="match status" value="1"/>
</dbReference>
<evidence type="ECO:0000256" key="2">
    <source>
        <dbReference type="ARBA" id="ARBA00022723"/>
    </source>
</evidence>
<proteinExistence type="inferred from homology"/>
<evidence type="ECO:0000259" key="6">
    <source>
        <dbReference type="Pfam" id="PF04055"/>
    </source>
</evidence>
<dbReference type="GO" id="GO:0046872">
    <property type="term" value="F:metal ion binding"/>
    <property type="evidence" value="ECO:0007669"/>
    <property type="project" value="UniProtKB-KW"/>
</dbReference>
<dbReference type="InterPro" id="IPR058240">
    <property type="entry name" value="rSAM_sf"/>
</dbReference>
<sequence length="462" mass="51624">MRFHALSSDRVVVTNLVGEHVVLPRAELDEVVTGGRPAPATITAMRARQMIRAPEDTLPLELLAMKLRTQKRRLAELTSLHMFVVTLRCEHTCRYCQVSRQATGRGEFDMTQETAEAALGHVFASPSQQLKIEFQGGESLLNFDLIKWVVLRAEQLNHDEQRDLAFVIATNLALVDDEMLDFCAEHQIVLSTSLDGPADLHNHNRRRPGQDSWQRAVEGIRRVTARLGPDYVSALMTTTEESLDQPEAIINSYAELGLTGIFLRPISPYGFALRLRGGGRYDTQRWLEFYRRGLAHIIELNRAGTPMTEIYAAIIAKKMFTNDDPGYVDLTSPAGIGIGGIVYNYDGGIYACDEGRMLAETGDQTFRLGTVHDSWADIMGSHKLLDPLWESFTLSVPGCDQCAFEPWCGADPTFHHATQNDFAGHKALSAFCARNTGIFTYLVELADSDSFVKDLLYSWAHR</sequence>
<comment type="similarity">
    <text evidence="5">Belongs to the radical SAM superfamily. Anaerobic sulfatase-maturating enzyme family.</text>
</comment>
<dbReference type="EMBL" id="RDBE01000004">
    <property type="protein sequence ID" value="RLV50279.1"/>
    <property type="molecule type" value="Genomic_DNA"/>
</dbReference>
<evidence type="ECO:0000256" key="3">
    <source>
        <dbReference type="ARBA" id="ARBA00023004"/>
    </source>
</evidence>
<evidence type="ECO:0000256" key="5">
    <source>
        <dbReference type="ARBA" id="ARBA00023601"/>
    </source>
</evidence>
<dbReference type="PANTHER" id="PTHR43273">
    <property type="entry name" value="ANAEROBIC SULFATASE-MATURATING ENZYME HOMOLOG ASLB-RELATED"/>
    <property type="match status" value="1"/>
</dbReference>
<gene>
    <name evidence="7" type="primary">hxsB</name>
    <name evidence="7" type="ORF">D9V37_05320</name>
</gene>
<name>A0A3L8P6M8_9ACTN</name>
<dbReference type="CDD" id="cd01335">
    <property type="entry name" value="Radical_SAM"/>
    <property type="match status" value="1"/>
</dbReference>
<protein>
    <submittedName>
        <fullName evidence="7">His-Xaa-Ser system radical SAM maturase HxsB</fullName>
    </submittedName>
</protein>
<dbReference type="PANTHER" id="PTHR43273:SF3">
    <property type="entry name" value="ANAEROBIC SULFATASE-MATURATING ENZYME HOMOLOG ASLB-RELATED"/>
    <property type="match status" value="1"/>
</dbReference>
<feature type="domain" description="Radical SAM core" evidence="6">
    <location>
        <begin position="84"/>
        <end position="250"/>
    </location>
</feature>
<keyword evidence="4" id="KW-0411">Iron-sulfur</keyword>
<keyword evidence="2" id="KW-0479">Metal-binding</keyword>
<dbReference type="GO" id="GO:0016491">
    <property type="term" value="F:oxidoreductase activity"/>
    <property type="evidence" value="ECO:0007669"/>
    <property type="project" value="InterPro"/>
</dbReference>
<dbReference type="SFLD" id="SFLDG01067">
    <property type="entry name" value="SPASM/twitch_domain_containing"/>
    <property type="match status" value="1"/>
</dbReference>